<organism evidence="1 2">
    <name type="scientific">Marasmiellus scandens</name>
    <dbReference type="NCBI Taxonomy" id="2682957"/>
    <lineage>
        <taxon>Eukaryota</taxon>
        <taxon>Fungi</taxon>
        <taxon>Dikarya</taxon>
        <taxon>Basidiomycota</taxon>
        <taxon>Agaricomycotina</taxon>
        <taxon>Agaricomycetes</taxon>
        <taxon>Agaricomycetidae</taxon>
        <taxon>Agaricales</taxon>
        <taxon>Marasmiineae</taxon>
        <taxon>Omphalotaceae</taxon>
        <taxon>Marasmiellus</taxon>
    </lineage>
</organism>
<proteinExistence type="predicted"/>
<evidence type="ECO:0000313" key="2">
    <source>
        <dbReference type="Proteomes" id="UP001498398"/>
    </source>
</evidence>
<protein>
    <submittedName>
        <fullName evidence="1">Uncharacterized protein</fullName>
    </submittedName>
</protein>
<sequence>MDSRTSQDVTTTTPSTSATTTIIHSSVGLGSKRVSIDDSKKYLGHGQALGQERNPGSYRDVEANTDMGAAPQQTSSLNLTAPIPLDGGKTAWLTILGWYVPQSSVDSISAFWIAPSTE</sequence>
<comment type="caution">
    <text evidence="1">The sequence shown here is derived from an EMBL/GenBank/DDBJ whole genome shotgun (WGS) entry which is preliminary data.</text>
</comment>
<accession>A0ABR1J609</accession>
<dbReference type="EMBL" id="JBANRG010000036">
    <property type="protein sequence ID" value="KAK7449284.1"/>
    <property type="molecule type" value="Genomic_DNA"/>
</dbReference>
<name>A0ABR1J609_9AGAR</name>
<dbReference type="Proteomes" id="UP001498398">
    <property type="component" value="Unassembled WGS sequence"/>
</dbReference>
<keyword evidence="2" id="KW-1185">Reference proteome</keyword>
<evidence type="ECO:0000313" key="1">
    <source>
        <dbReference type="EMBL" id="KAK7449284.1"/>
    </source>
</evidence>
<gene>
    <name evidence="1" type="ORF">VKT23_013427</name>
</gene>
<reference evidence="1 2" key="1">
    <citation type="submission" date="2024-01" db="EMBL/GenBank/DDBJ databases">
        <title>A draft genome for the cacao thread blight pathogen Marasmiellus scandens.</title>
        <authorList>
            <person name="Baruah I.K."/>
            <person name="Leung J."/>
            <person name="Bukari Y."/>
            <person name="Amoako-Attah I."/>
            <person name="Meinhardt L.W."/>
            <person name="Bailey B.A."/>
            <person name="Cohen S.P."/>
        </authorList>
    </citation>
    <scope>NUCLEOTIDE SEQUENCE [LARGE SCALE GENOMIC DNA]</scope>
    <source>
        <strain evidence="1 2">GH-19</strain>
    </source>
</reference>